<proteinExistence type="predicted"/>
<dbReference type="RefSeq" id="WP_131335758.1">
    <property type="nucleotide sequence ID" value="NZ_SJJZ01000001.1"/>
</dbReference>
<name>A0A4R0HKJ9_9ACTN</name>
<dbReference type="Proteomes" id="UP000292346">
    <property type="component" value="Unassembled WGS sequence"/>
</dbReference>
<organism evidence="1 2">
    <name type="scientific">Kribbella soli</name>
    <dbReference type="NCBI Taxonomy" id="1124743"/>
    <lineage>
        <taxon>Bacteria</taxon>
        <taxon>Bacillati</taxon>
        <taxon>Actinomycetota</taxon>
        <taxon>Actinomycetes</taxon>
        <taxon>Propionibacteriales</taxon>
        <taxon>Kribbellaceae</taxon>
        <taxon>Kribbella</taxon>
    </lineage>
</organism>
<dbReference type="AlphaFoldDB" id="A0A4R0HKJ9"/>
<gene>
    <name evidence="1" type="ORF">E0H45_08280</name>
</gene>
<sequence>MTALFATRRDLDGWADALGARNDDEASAELHKLMGRLLDGQDRVRKVARSLSKAPNDEVRRSLALALGRIDLAVLVVGEALRGFAVHERG</sequence>
<keyword evidence="2" id="KW-1185">Reference proteome</keyword>
<dbReference type="EMBL" id="SJJZ01000001">
    <property type="protein sequence ID" value="TCC11271.1"/>
    <property type="molecule type" value="Genomic_DNA"/>
</dbReference>
<evidence type="ECO:0000313" key="2">
    <source>
        <dbReference type="Proteomes" id="UP000292346"/>
    </source>
</evidence>
<dbReference type="OrthoDB" id="3828994at2"/>
<accession>A0A4R0HKJ9</accession>
<protein>
    <submittedName>
        <fullName evidence="1">Uncharacterized protein</fullName>
    </submittedName>
</protein>
<reference evidence="1 2" key="1">
    <citation type="submission" date="2019-02" db="EMBL/GenBank/DDBJ databases">
        <title>Kribbella capetownensis sp. nov. and Kribbella speibonae sp. nov., isolated from soil.</title>
        <authorList>
            <person name="Curtis S.M."/>
            <person name="Norton I."/>
            <person name="Everest G.J."/>
            <person name="Meyers P.R."/>
        </authorList>
    </citation>
    <scope>NUCLEOTIDE SEQUENCE [LARGE SCALE GENOMIC DNA]</scope>
    <source>
        <strain evidence="1 2">KCTC 29219</strain>
    </source>
</reference>
<comment type="caution">
    <text evidence="1">The sequence shown here is derived from an EMBL/GenBank/DDBJ whole genome shotgun (WGS) entry which is preliminary data.</text>
</comment>
<evidence type="ECO:0000313" key="1">
    <source>
        <dbReference type="EMBL" id="TCC11271.1"/>
    </source>
</evidence>